<dbReference type="GO" id="GO:0032259">
    <property type="term" value="P:methylation"/>
    <property type="evidence" value="ECO:0007669"/>
    <property type="project" value="UniProtKB-KW"/>
</dbReference>
<dbReference type="CDD" id="cd02440">
    <property type="entry name" value="AdoMet_MTases"/>
    <property type="match status" value="1"/>
</dbReference>
<dbReference type="EMBL" id="JWZX01003233">
    <property type="protein sequence ID" value="KOO22965.1"/>
    <property type="molecule type" value="Genomic_DNA"/>
</dbReference>
<organism evidence="3 4">
    <name type="scientific">Chrysochromulina tobinii</name>
    <dbReference type="NCBI Taxonomy" id="1460289"/>
    <lineage>
        <taxon>Eukaryota</taxon>
        <taxon>Haptista</taxon>
        <taxon>Haptophyta</taxon>
        <taxon>Prymnesiophyceae</taxon>
        <taxon>Prymnesiales</taxon>
        <taxon>Chrysochromulinaceae</taxon>
        <taxon>Chrysochromulina</taxon>
    </lineage>
</organism>
<dbReference type="Pfam" id="PF08241">
    <property type="entry name" value="Methyltransf_11"/>
    <property type="match status" value="1"/>
</dbReference>
<dbReference type="GO" id="GO:0008757">
    <property type="term" value="F:S-adenosylmethionine-dependent methyltransferase activity"/>
    <property type="evidence" value="ECO:0007669"/>
    <property type="project" value="InterPro"/>
</dbReference>
<dbReference type="PROSITE" id="PS51257">
    <property type="entry name" value="PROKAR_LIPOPROTEIN"/>
    <property type="match status" value="1"/>
</dbReference>
<comment type="caution">
    <text evidence="3">The sequence shown here is derived from an EMBL/GenBank/DDBJ whole genome shotgun (WGS) entry which is preliminary data.</text>
</comment>
<accession>A0A0M0J931</accession>
<evidence type="ECO:0000259" key="2">
    <source>
        <dbReference type="Pfam" id="PF08241"/>
    </source>
</evidence>
<keyword evidence="3" id="KW-0489">Methyltransferase</keyword>
<dbReference type="OrthoDB" id="201316at2759"/>
<dbReference type="Gene3D" id="3.40.50.150">
    <property type="entry name" value="Vaccinia Virus protein VP39"/>
    <property type="match status" value="1"/>
</dbReference>
<dbReference type="AlphaFoldDB" id="A0A0M0J931"/>
<dbReference type="InterPro" id="IPR029063">
    <property type="entry name" value="SAM-dependent_MTases_sf"/>
</dbReference>
<dbReference type="SUPFAM" id="SSF53335">
    <property type="entry name" value="S-adenosyl-L-methionine-dependent methyltransferases"/>
    <property type="match status" value="1"/>
</dbReference>
<feature type="region of interest" description="Disordered" evidence="1">
    <location>
        <begin position="36"/>
        <end position="71"/>
    </location>
</feature>
<evidence type="ECO:0000313" key="3">
    <source>
        <dbReference type="EMBL" id="KOO22965.1"/>
    </source>
</evidence>
<gene>
    <name evidence="3" type="ORF">Ctob_007224</name>
</gene>
<name>A0A0M0J931_9EUKA</name>
<feature type="domain" description="Methyltransferase type 11" evidence="2">
    <location>
        <begin position="174"/>
        <end position="222"/>
    </location>
</feature>
<feature type="compositionally biased region" description="Basic and acidic residues" evidence="1">
    <location>
        <begin position="39"/>
        <end position="48"/>
    </location>
</feature>
<keyword evidence="3" id="KW-0808">Transferase</keyword>
<evidence type="ECO:0000256" key="1">
    <source>
        <dbReference type="SAM" id="MobiDB-lite"/>
    </source>
</evidence>
<dbReference type="Proteomes" id="UP000037460">
    <property type="component" value="Unassembled WGS sequence"/>
</dbReference>
<evidence type="ECO:0000313" key="4">
    <source>
        <dbReference type="Proteomes" id="UP000037460"/>
    </source>
</evidence>
<proteinExistence type="predicted"/>
<sequence length="371" mass="41492">MRGPKVQLTAMAIVGCAYCLLYPAFAAPVVDMTSFQEQQEQHQHKADALPDGSASSSTDSPPPPPARAAPLEPLSSHEYHCKEGSCNVCHFRPSEISPRNAFQPLPGGDSPQGRVEGTNVTGAELAEYGIRFLQVGGDWWNKCGDGWLNADFVYTRLPVGFVCEDWRTGRYILRQDAGHRWPFEDGSFDIVYSEHMFEHILPMDGATFLREMYRVLRPGGIMRVTTPDLEKYLVGYVQRKENNFLQEHAARFPPMGKLGPPYTAATIVNNIFRNYEHRWVYDFEEFVACAAKAGIPKEAVTHSSRLGPDLPPSFREAVEAAEVVATARRQKGKREDPTRCWLEQEVREPETLYVTIKKPLGAAHDADAHAG</sequence>
<dbReference type="InterPro" id="IPR013216">
    <property type="entry name" value="Methyltransf_11"/>
</dbReference>
<reference evidence="4" key="1">
    <citation type="journal article" date="2015" name="PLoS Genet.">
        <title>Genome Sequence and Transcriptome Analyses of Chrysochromulina tobin: Metabolic Tools for Enhanced Algal Fitness in the Prominent Order Prymnesiales (Haptophyceae).</title>
        <authorList>
            <person name="Hovde B.T."/>
            <person name="Deodato C.R."/>
            <person name="Hunsperger H.M."/>
            <person name="Ryken S.A."/>
            <person name="Yost W."/>
            <person name="Jha R.K."/>
            <person name="Patterson J."/>
            <person name="Monnat R.J. Jr."/>
            <person name="Barlow S.B."/>
            <person name="Starkenburg S.R."/>
            <person name="Cattolico R.A."/>
        </authorList>
    </citation>
    <scope>NUCLEOTIDE SEQUENCE</scope>
    <source>
        <strain evidence="4">CCMP291</strain>
    </source>
</reference>
<protein>
    <submittedName>
        <fullName evidence="3">Methyltransferase type 11</fullName>
    </submittedName>
</protein>
<keyword evidence="4" id="KW-1185">Reference proteome</keyword>